<dbReference type="EMBL" id="MJIC01000010">
    <property type="protein sequence ID" value="OFI34760.1"/>
    <property type="molecule type" value="Genomic_DNA"/>
</dbReference>
<feature type="chain" id="PRO_5009214138" description="Lipoprotein" evidence="1">
    <location>
        <begin position="20"/>
        <end position="155"/>
    </location>
</feature>
<evidence type="ECO:0000313" key="2">
    <source>
        <dbReference type="EMBL" id="OFI34760.1"/>
    </source>
</evidence>
<dbReference type="OrthoDB" id="6399857at2"/>
<evidence type="ECO:0000313" key="3">
    <source>
        <dbReference type="Proteomes" id="UP000176037"/>
    </source>
</evidence>
<sequence>MLKIIVMAMLALGCVGCFSIPDTEEELRSNAYKIDQYCSPLSFADTYSVVARNTARCHAQNEDALVPAAGLFIPLSTQDIVKGEITSPNQIAKILVEYKNPVEGGFLQAIDIMATESCPAEVSVYVLNDTKKWLSASASVLKWLNGDSESCFALF</sequence>
<gene>
    <name evidence="2" type="ORF">BFC17_14365</name>
</gene>
<accession>A0A1E8FFR5</accession>
<evidence type="ECO:0008006" key="4">
    <source>
        <dbReference type="Google" id="ProtNLM"/>
    </source>
</evidence>
<dbReference type="Proteomes" id="UP000176037">
    <property type="component" value="Unassembled WGS sequence"/>
</dbReference>
<reference evidence="2 3" key="1">
    <citation type="submission" date="2016-09" db="EMBL/GenBank/DDBJ databases">
        <title>Alteromonas lipolytica, a new species isolated from sea water.</title>
        <authorList>
            <person name="Wu Y.-H."/>
            <person name="Cheng H."/>
            <person name="Xu X.-W."/>
        </authorList>
    </citation>
    <scope>NUCLEOTIDE SEQUENCE [LARGE SCALE GENOMIC DNA]</scope>
    <source>
        <strain evidence="2 3">JW12</strain>
    </source>
</reference>
<dbReference type="AlphaFoldDB" id="A0A1E8FFR5"/>
<protein>
    <recommendedName>
        <fullName evidence="4">Lipoprotein</fullName>
    </recommendedName>
</protein>
<dbReference type="RefSeq" id="WP_070175678.1">
    <property type="nucleotide sequence ID" value="NZ_BMJR01000001.1"/>
</dbReference>
<keyword evidence="1" id="KW-0732">Signal</keyword>
<proteinExistence type="predicted"/>
<evidence type="ECO:0000256" key="1">
    <source>
        <dbReference type="SAM" id="SignalP"/>
    </source>
</evidence>
<feature type="signal peptide" evidence="1">
    <location>
        <begin position="1"/>
        <end position="19"/>
    </location>
</feature>
<comment type="caution">
    <text evidence="2">The sequence shown here is derived from an EMBL/GenBank/DDBJ whole genome shotgun (WGS) entry which is preliminary data.</text>
</comment>
<organism evidence="2 3">
    <name type="scientific">Alteromonas lipolytica</name>
    <dbReference type="NCBI Taxonomy" id="1856405"/>
    <lineage>
        <taxon>Bacteria</taxon>
        <taxon>Pseudomonadati</taxon>
        <taxon>Pseudomonadota</taxon>
        <taxon>Gammaproteobacteria</taxon>
        <taxon>Alteromonadales</taxon>
        <taxon>Alteromonadaceae</taxon>
        <taxon>Alteromonas/Salinimonas group</taxon>
        <taxon>Alteromonas</taxon>
    </lineage>
</organism>
<keyword evidence="3" id="KW-1185">Reference proteome</keyword>
<name>A0A1E8FFR5_9ALTE</name>